<keyword evidence="3" id="KW-1185">Reference proteome</keyword>
<feature type="region of interest" description="Disordered" evidence="1">
    <location>
        <begin position="142"/>
        <end position="175"/>
    </location>
</feature>
<reference evidence="2 3" key="1">
    <citation type="journal article" date="2018" name="Front. Plant Sci.">
        <title>Red Clover (Trifolium pratense) and Zigzag Clover (T. medium) - A Picture of Genomic Similarities and Differences.</title>
        <authorList>
            <person name="Dluhosova J."/>
            <person name="Istvanek J."/>
            <person name="Nedelnik J."/>
            <person name="Repkova J."/>
        </authorList>
    </citation>
    <scope>NUCLEOTIDE SEQUENCE [LARGE SCALE GENOMIC DNA]</scope>
    <source>
        <strain evidence="3">cv. 10/8</strain>
        <tissue evidence="2">Leaf</tissue>
    </source>
</reference>
<comment type="caution">
    <text evidence="2">The sequence shown here is derived from an EMBL/GenBank/DDBJ whole genome shotgun (WGS) entry which is preliminary data.</text>
</comment>
<gene>
    <name evidence="2" type="ORF">A2U01_0001233</name>
</gene>
<evidence type="ECO:0000256" key="1">
    <source>
        <dbReference type="SAM" id="MobiDB-lite"/>
    </source>
</evidence>
<proteinExistence type="predicted"/>
<feature type="non-terminal residue" evidence="2">
    <location>
        <position position="311"/>
    </location>
</feature>
<dbReference type="EMBL" id="LXQA010001084">
    <property type="protein sequence ID" value="MCH80464.1"/>
    <property type="molecule type" value="Genomic_DNA"/>
</dbReference>
<dbReference type="Proteomes" id="UP000265520">
    <property type="component" value="Unassembled WGS sequence"/>
</dbReference>
<name>A0A392M1H7_9FABA</name>
<accession>A0A392M1H7</accession>
<protein>
    <submittedName>
        <fullName evidence="2">Retrovirus-related pol polyprotein from transposon TNT 1-94</fullName>
    </submittedName>
</protein>
<evidence type="ECO:0000313" key="3">
    <source>
        <dbReference type="Proteomes" id="UP000265520"/>
    </source>
</evidence>
<organism evidence="2 3">
    <name type="scientific">Trifolium medium</name>
    <dbReference type="NCBI Taxonomy" id="97028"/>
    <lineage>
        <taxon>Eukaryota</taxon>
        <taxon>Viridiplantae</taxon>
        <taxon>Streptophyta</taxon>
        <taxon>Embryophyta</taxon>
        <taxon>Tracheophyta</taxon>
        <taxon>Spermatophyta</taxon>
        <taxon>Magnoliopsida</taxon>
        <taxon>eudicotyledons</taxon>
        <taxon>Gunneridae</taxon>
        <taxon>Pentapetalae</taxon>
        <taxon>rosids</taxon>
        <taxon>fabids</taxon>
        <taxon>Fabales</taxon>
        <taxon>Fabaceae</taxon>
        <taxon>Papilionoideae</taxon>
        <taxon>50 kb inversion clade</taxon>
        <taxon>NPAAA clade</taxon>
        <taxon>Hologalegina</taxon>
        <taxon>IRL clade</taxon>
        <taxon>Trifolieae</taxon>
        <taxon>Trifolium</taxon>
    </lineage>
</organism>
<sequence>MNNNGGFSSNILVLDRKNWDRWSALMKSLFGAQEVRDLAQNGYEDLKANPTEAQRLAFREAKKKDCKTLFYIQQNVKQVKLQSLRRKYEMIQMKEDQRIVVIQEAKDVKTMKIEEMQSSLEAHELMVIDRGAERSVQQALQAQTAKKEGNYKNSKKKGKSKANWSNNGKTKTDEKHRHFANECWFKKDQQNDEEAIVAQEWLTSFDSSKKTSIKLADSRKLVAEGQLVEKGFSMTMDGDSLKLLYAKKNLVLKSNLSKNRTYKKRQISGYVSPILRFQLQLQRAILRLRSLSFFSHMKNHGKNQISQEETS</sequence>
<evidence type="ECO:0000313" key="2">
    <source>
        <dbReference type="EMBL" id="MCH80464.1"/>
    </source>
</evidence>
<dbReference type="AlphaFoldDB" id="A0A392M1H7"/>